<proteinExistence type="predicted"/>
<evidence type="ECO:0000313" key="1">
    <source>
        <dbReference type="EMBL" id="GBC03626.1"/>
    </source>
</evidence>
<dbReference type="EMBL" id="BLAL01000043">
    <property type="protein sequence ID" value="GES79151.1"/>
    <property type="molecule type" value="Genomic_DNA"/>
</dbReference>
<protein>
    <recommendedName>
        <fullName evidence="4">F-box domain-containing protein</fullName>
    </recommendedName>
</protein>
<evidence type="ECO:0000313" key="3">
    <source>
        <dbReference type="Proteomes" id="UP000247702"/>
    </source>
</evidence>
<sequence>MTCSKTSIENLPEIASEIIQYCRNDFSTLHSCILVNRLWCRLVIPILWEDPFSIKSPKNHHIFNVTLSNLNDDDKAKLKEYKISSHLLFPLNTLFNYPSFIKCLSINKLVKFISDFVKKNTYSISSFPLLCYSYDCYKSEIFIFFSLIKLFIKNNANLHTLEFRTSDIFNLINGECFELILQNPNFLCNIKNLSVIFDRCNIWEKIPPFFKFLCSNCNTISSIYYQCQYNTDNTVFMDYISQKINSQQILYKILFDRSTLLLSSSLRNSNCLNFLNTIVFNNVDLSNTTFLNESFERLNVLESIHILNCILSSNFIQQIINLTKPFKLRSLFTRENLQTELLQLLLQKSGSYLENIGFESIYNDQLEQQLFEIKNYCNKIKFISLLEFDQNIHSTINLIKDIKENLNYLSINFHGFYGFYNDIFIEFSSIILLNLGQILPLKLKYLNLSLIITNTNDLEVFLRNSQNTFINKLLIRCKILDENMNILPYIEEYIMKKKRVNYLAIEERYNRISKDSPSLKTQAKKFESYNIKVQNYDDLYIQICDFVNELY</sequence>
<keyword evidence="3" id="KW-1185">Reference proteome</keyword>
<name>A0A2Z6RLE8_9GLOM</name>
<evidence type="ECO:0008006" key="4">
    <source>
        <dbReference type="Google" id="ProtNLM"/>
    </source>
</evidence>
<reference evidence="2" key="2">
    <citation type="submission" date="2019-10" db="EMBL/GenBank/DDBJ databases">
        <title>Conservation and host-specific expression of non-tandemly repeated heterogenous ribosome RNA gene in arbuscular mycorrhizal fungi.</title>
        <authorList>
            <person name="Maeda T."/>
            <person name="Kobayashi Y."/>
            <person name="Nakagawa T."/>
            <person name="Ezawa T."/>
            <person name="Yamaguchi K."/>
            <person name="Bino T."/>
            <person name="Nishimoto Y."/>
            <person name="Shigenobu S."/>
            <person name="Kawaguchi M."/>
        </authorList>
    </citation>
    <scope>NUCLEOTIDE SEQUENCE</scope>
    <source>
        <strain evidence="2">HR1</strain>
    </source>
</reference>
<comment type="caution">
    <text evidence="1">The sequence shown here is derived from an EMBL/GenBank/DDBJ whole genome shotgun (WGS) entry which is preliminary data.</text>
</comment>
<dbReference type="EMBL" id="BEXD01003896">
    <property type="protein sequence ID" value="GBC03626.1"/>
    <property type="molecule type" value="Genomic_DNA"/>
</dbReference>
<accession>A0A2Z6RLE8</accession>
<dbReference type="OrthoDB" id="2338937at2759"/>
<gene>
    <name evidence="2" type="ORF">RCL2_000646500</name>
    <name evidence="1" type="ORF">RclHR1_05220003</name>
</gene>
<dbReference type="Proteomes" id="UP000247702">
    <property type="component" value="Unassembled WGS sequence"/>
</dbReference>
<evidence type="ECO:0000313" key="2">
    <source>
        <dbReference type="EMBL" id="GES79151.1"/>
    </source>
</evidence>
<reference evidence="1 3" key="1">
    <citation type="submission" date="2017-11" db="EMBL/GenBank/DDBJ databases">
        <title>The genome of Rhizophagus clarus HR1 reveals common genetic basis of auxotrophy among arbuscular mycorrhizal fungi.</title>
        <authorList>
            <person name="Kobayashi Y."/>
        </authorList>
    </citation>
    <scope>NUCLEOTIDE SEQUENCE [LARGE SCALE GENOMIC DNA]</scope>
    <source>
        <strain evidence="1 3">HR1</strain>
    </source>
</reference>
<dbReference type="AlphaFoldDB" id="A0A2Z6RLE8"/>
<organism evidence="1 3">
    <name type="scientific">Rhizophagus clarus</name>
    <dbReference type="NCBI Taxonomy" id="94130"/>
    <lineage>
        <taxon>Eukaryota</taxon>
        <taxon>Fungi</taxon>
        <taxon>Fungi incertae sedis</taxon>
        <taxon>Mucoromycota</taxon>
        <taxon>Glomeromycotina</taxon>
        <taxon>Glomeromycetes</taxon>
        <taxon>Glomerales</taxon>
        <taxon>Glomeraceae</taxon>
        <taxon>Rhizophagus</taxon>
    </lineage>
</organism>
<dbReference type="Proteomes" id="UP000615446">
    <property type="component" value="Unassembled WGS sequence"/>
</dbReference>